<feature type="region of interest" description="Disordered" evidence="1">
    <location>
        <begin position="58"/>
        <end position="97"/>
    </location>
</feature>
<feature type="compositionally biased region" description="Polar residues" evidence="1">
    <location>
        <begin position="58"/>
        <end position="88"/>
    </location>
</feature>
<gene>
    <name evidence="2" type="ORF">RJ641_000162</name>
</gene>
<comment type="caution">
    <text evidence="2">The sequence shown here is derived from an EMBL/GenBank/DDBJ whole genome shotgun (WGS) entry which is preliminary data.</text>
</comment>
<feature type="region of interest" description="Disordered" evidence="1">
    <location>
        <begin position="113"/>
        <end position="144"/>
    </location>
</feature>
<dbReference type="EMBL" id="JBAMMX010000001">
    <property type="protein sequence ID" value="KAK6946689.1"/>
    <property type="molecule type" value="Genomic_DNA"/>
</dbReference>
<sequence length="242" mass="27065">MEIPGELIKCRLQNRYARFDDNSESDRVANPGGDNKEFKEGTSAFALELSQRNLIQKQESMNRKSSNILPTNYSVNTSANQSSQVPETTSKEDVLGLEPESSLTHTTMKLTTPVAAAMPPSSSKSDQIEQTSSGQKRQNQGRLTVSAEDHVCDAGFRYQRKLQLWPEGSCNSVANILVSVALATSEVCFCKVRGEVADSRLLCCSEQHFDMQMELLVDQCQSQQIRQRHTAREEETINQRED</sequence>
<dbReference type="AlphaFoldDB" id="A0AAN8W5T3"/>
<keyword evidence="3" id="KW-1185">Reference proteome</keyword>
<proteinExistence type="predicted"/>
<feature type="compositionally biased region" description="Polar residues" evidence="1">
    <location>
        <begin position="120"/>
        <end position="143"/>
    </location>
</feature>
<reference evidence="2 3" key="1">
    <citation type="submission" date="2023-12" db="EMBL/GenBank/DDBJ databases">
        <title>A high-quality genome assembly for Dillenia turbinata (Dilleniales).</title>
        <authorList>
            <person name="Chanderbali A."/>
        </authorList>
    </citation>
    <scope>NUCLEOTIDE SEQUENCE [LARGE SCALE GENOMIC DNA]</scope>
    <source>
        <strain evidence="2">LSX21</strain>
        <tissue evidence="2">Leaf</tissue>
    </source>
</reference>
<evidence type="ECO:0000313" key="3">
    <source>
        <dbReference type="Proteomes" id="UP001370490"/>
    </source>
</evidence>
<organism evidence="2 3">
    <name type="scientific">Dillenia turbinata</name>
    <dbReference type="NCBI Taxonomy" id="194707"/>
    <lineage>
        <taxon>Eukaryota</taxon>
        <taxon>Viridiplantae</taxon>
        <taxon>Streptophyta</taxon>
        <taxon>Embryophyta</taxon>
        <taxon>Tracheophyta</taxon>
        <taxon>Spermatophyta</taxon>
        <taxon>Magnoliopsida</taxon>
        <taxon>eudicotyledons</taxon>
        <taxon>Gunneridae</taxon>
        <taxon>Pentapetalae</taxon>
        <taxon>Dilleniales</taxon>
        <taxon>Dilleniaceae</taxon>
        <taxon>Dillenia</taxon>
    </lineage>
</organism>
<protein>
    <submittedName>
        <fullName evidence="2">Uncharacterized protein</fullName>
    </submittedName>
</protein>
<dbReference type="Proteomes" id="UP001370490">
    <property type="component" value="Unassembled WGS sequence"/>
</dbReference>
<accession>A0AAN8W5T3</accession>
<evidence type="ECO:0000313" key="2">
    <source>
        <dbReference type="EMBL" id="KAK6946689.1"/>
    </source>
</evidence>
<name>A0AAN8W5T3_9MAGN</name>
<evidence type="ECO:0000256" key="1">
    <source>
        <dbReference type="SAM" id="MobiDB-lite"/>
    </source>
</evidence>